<keyword evidence="1" id="KW-0732">Signal</keyword>
<evidence type="ECO:0000256" key="1">
    <source>
        <dbReference type="SAM" id="SignalP"/>
    </source>
</evidence>
<dbReference type="PROSITE" id="PS51257">
    <property type="entry name" value="PROKAR_LIPOPROTEIN"/>
    <property type="match status" value="1"/>
</dbReference>
<keyword evidence="3" id="KW-1185">Reference proteome</keyword>
<organism evidence="2 3">
    <name type="scientific">Lysobacter dokdonensis DS-58</name>
    <dbReference type="NCBI Taxonomy" id="1300345"/>
    <lineage>
        <taxon>Bacteria</taxon>
        <taxon>Pseudomonadati</taxon>
        <taxon>Pseudomonadota</taxon>
        <taxon>Gammaproteobacteria</taxon>
        <taxon>Lysobacterales</taxon>
        <taxon>Lysobacteraceae</taxon>
        <taxon>Noviluteimonas</taxon>
    </lineage>
</organism>
<evidence type="ECO:0000313" key="3">
    <source>
        <dbReference type="Proteomes" id="UP000030518"/>
    </source>
</evidence>
<sequence>MRRCFLLVLPLMFLLAACMSDGRRFTPEAWRQVDQFERNAFTADLIGRRLLIGKKWHEVNQMLGPGRTLGQEASTWNVALDKDTGAPVVLQVDFRDGIAYRAKVHRE</sequence>
<reference evidence="2 3" key="1">
    <citation type="submission" date="2014-09" db="EMBL/GenBank/DDBJ databases">
        <title>Genome sequences of Lysobacter dokdonensis DS-58.</title>
        <authorList>
            <person name="Kim J.F."/>
            <person name="Kwak M.-J."/>
        </authorList>
    </citation>
    <scope>NUCLEOTIDE SEQUENCE [LARGE SCALE GENOMIC DNA]</scope>
    <source>
        <strain evidence="2 3">DS-58</strain>
    </source>
</reference>
<dbReference type="Proteomes" id="UP000030518">
    <property type="component" value="Unassembled WGS sequence"/>
</dbReference>
<dbReference type="EMBL" id="JRKJ01000006">
    <property type="protein sequence ID" value="KGQ19747.1"/>
    <property type="molecule type" value="Genomic_DNA"/>
</dbReference>
<protein>
    <recommendedName>
        <fullName evidence="4">Lipoprotein</fullName>
    </recommendedName>
</protein>
<dbReference type="STRING" id="1300345.LF41_2689"/>
<dbReference type="AlphaFoldDB" id="A0A0A2WLZ9"/>
<dbReference type="PATRIC" id="fig|1300345.3.peg.1251"/>
<dbReference type="RefSeq" id="WP_036167505.1">
    <property type="nucleotide sequence ID" value="NZ_JRKJ01000006.1"/>
</dbReference>
<proteinExistence type="predicted"/>
<accession>A0A0A2WLZ9</accession>
<name>A0A0A2WLZ9_9GAMM</name>
<gene>
    <name evidence="2" type="ORF">LF41_2689</name>
</gene>
<evidence type="ECO:0000313" key="2">
    <source>
        <dbReference type="EMBL" id="KGQ19747.1"/>
    </source>
</evidence>
<evidence type="ECO:0008006" key="4">
    <source>
        <dbReference type="Google" id="ProtNLM"/>
    </source>
</evidence>
<comment type="caution">
    <text evidence="2">The sequence shown here is derived from an EMBL/GenBank/DDBJ whole genome shotgun (WGS) entry which is preliminary data.</text>
</comment>
<feature type="signal peptide" evidence="1">
    <location>
        <begin position="1"/>
        <end position="19"/>
    </location>
</feature>
<feature type="chain" id="PRO_5002007328" description="Lipoprotein" evidence="1">
    <location>
        <begin position="20"/>
        <end position="107"/>
    </location>
</feature>